<feature type="domain" description="Outer membrane protein beta-barrel" evidence="9">
    <location>
        <begin position="609"/>
        <end position="937"/>
    </location>
</feature>
<dbReference type="InterPro" id="IPR037066">
    <property type="entry name" value="Plug_dom_sf"/>
</dbReference>
<evidence type="ECO:0000259" key="9">
    <source>
        <dbReference type="Pfam" id="PF14905"/>
    </source>
</evidence>
<keyword evidence="10" id="KW-0675">Receptor</keyword>
<dbReference type="InterPro" id="IPR041700">
    <property type="entry name" value="OMP_b-brl_3"/>
</dbReference>
<name>A0A6N2TKB1_9BACE</name>
<evidence type="ECO:0000256" key="5">
    <source>
        <dbReference type="ARBA" id="ARBA00023136"/>
    </source>
</evidence>
<organism evidence="10">
    <name type="scientific">Bacteroides intestinalis</name>
    <dbReference type="NCBI Taxonomy" id="329854"/>
    <lineage>
        <taxon>Bacteria</taxon>
        <taxon>Pseudomonadati</taxon>
        <taxon>Bacteroidota</taxon>
        <taxon>Bacteroidia</taxon>
        <taxon>Bacteroidales</taxon>
        <taxon>Bacteroidaceae</taxon>
        <taxon>Bacteroides</taxon>
    </lineage>
</organism>
<sequence>MSLLLRQINQRMTTGMKHIVKVFTLLFLFVTVGSTAKADEKVNVVKQGTVRGRIIDATKQTLPGASIYIEKLHAGVTSDVNGFYTFPNLEPGTYTVKVSYVGYSPVELKITIPEGRTLEKDVVMNEGVELQEVVVGGAFQGQRRAVNSQKNSLGIKNVVSADQVGKFPDSNIGDALKRISGINVQYDQGEARFGQVRGTSADMSSVTINGNRVPSAEGDTRNVQLDLIPADMIQTIEVNKVVTPDMDADAIGGSINLITKNSPYKRFISATAGTGYNWISDKAQLNLGFTYGDRFFNDKLGLILSASYQNSPSGSDDIEFVWDKDVETGELCITDYQVRQYYVTRERQSYSAALDWDINENHKLTFKGIFNNRNDWENRYRLNVKGINLEEDDNGNEYCSINNKGAVRVQTKGGTPDNRNARLERQRTMDFTLGGEHLFGKLDTKWSVNYAKASEERPNERYIDYQLKKQKFNMNLSDERKPLLTPQEGSAMYLNDDFSMKEVTEQQEDIQEKDFKFKLDFSLPLTKGKFGNHLRFGTKVVHKTKDKEIDFYEYTPLDEDGFNKASLAAAVDQNRDGYMPGKQYKAGSFISKEYLGELDLNNASLFEKNQVQEELATNFNAKETVAAGYLRFDQKLGEKWDLMLGLRLENTHVKYSGSQYDADEDKTTRTVYESDSYLNVLPSVLMKYDVNDDFKVRASFTNTIARPKYAALAPNITIKRSDNSISLGNPGLKPTISYNFDLSGEYYFKSIGLVSAGVFYKKINDFIVDQTMRNYNYNGTTYTKFSQPRNSGNADLLGVEVAYQRDFSFIAPALKCIGFYGTYTYSYSRVDNFNFEGRENESGLRLPGSPEHTANASLFFEKSGVSLRLSYNYASAFIDEMGAEKFYDRYYDAVNYMDANASYTFGKKLKTTFYAEATNLLNQPLRYYQGTKERTMQSEHYGVKVNAGVKINF</sequence>
<dbReference type="EMBL" id="CACRSU010000015">
    <property type="protein sequence ID" value="VYT05349.1"/>
    <property type="molecule type" value="Genomic_DNA"/>
</dbReference>
<reference evidence="10" key="1">
    <citation type="submission" date="2019-11" db="EMBL/GenBank/DDBJ databases">
        <authorList>
            <person name="Feng L."/>
        </authorList>
    </citation>
    <scope>NUCLEOTIDE SEQUENCE</scope>
    <source>
        <strain evidence="10">BintestinalisLFYP9</strain>
    </source>
</reference>
<dbReference type="SUPFAM" id="SSF56935">
    <property type="entry name" value="Porins"/>
    <property type="match status" value="1"/>
</dbReference>
<dbReference type="Gene3D" id="2.60.40.1120">
    <property type="entry name" value="Carboxypeptidase-like, regulatory domain"/>
    <property type="match status" value="1"/>
</dbReference>
<accession>A0A6N2TKB1</accession>
<proteinExistence type="inferred from homology"/>
<dbReference type="InterPro" id="IPR008969">
    <property type="entry name" value="CarboxyPept-like_regulatory"/>
</dbReference>
<evidence type="ECO:0000256" key="1">
    <source>
        <dbReference type="ARBA" id="ARBA00004571"/>
    </source>
</evidence>
<evidence type="ECO:0000256" key="2">
    <source>
        <dbReference type="ARBA" id="ARBA00022448"/>
    </source>
</evidence>
<dbReference type="Pfam" id="PF14905">
    <property type="entry name" value="OMP_b-brl_3"/>
    <property type="match status" value="1"/>
</dbReference>
<dbReference type="SUPFAM" id="SSF49464">
    <property type="entry name" value="Carboxypeptidase regulatory domain-like"/>
    <property type="match status" value="1"/>
</dbReference>
<dbReference type="CDD" id="cd01347">
    <property type="entry name" value="ligand_gated_channel"/>
    <property type="match status" value="1"/>
</dbReference>
<keyword evidence="2 7" id="KW-0813">Transport</keyword>
<dbReference type="Pfam" id="PF13715">
    <property type="entry name" value="CarbopepD_reg_2"/>
    <property type="match status" value="1"/>
</dbReference>
<keyword evidence="3 7" id="KW-1134">Transmembrane beta strand</keyword>
<feature type="domain" description="TonB-dependent receptor plug" evidence="8">
    <location>
        <begin position="150"/>
        <end position="253"/>
    </location>
</feature>
<protein>
    <submittedName>
        <fullName evidence="10">Colicin I receptor</fullName>
    </submittedName>
</protein>
<dbReference type="Pfam" id="PF07715">
    <property type="entry name" value="Plug"/>
    <property type="match status" value="1"/>
</dbReference>
<comment type="subcellular location">
    <subcellularLocation>
        <location evidence="1 7">Cell outer membrane</location>
        <topology evidence="1 7">Multi-pass membrane protein</topology>
    </subcellularLocation>
</comment>
<keyword evidence="5 7" id="KW-0472">Membrane</keyword>
<dbReference type="InterPro" id="IPR036942">
    <property type="entry name" value="Beta-barrel_TonB_sf"/>
</dbReference>
<evidence type="ECO:0000259" key="8">
    <source>
        <dbReference type="Pfam" id="PF07715"/>
    </source>
</evidence>
<comment type="similarity">
    <text evidence="7">Belongs to the TonB-dependent receptor family.</text>
</comment>
<dbReference type="Gene3D" id="2.40.170.20">
    <property type="entry name" value="TonB-dependent receptor, beta-barrel domain"/>
    <property type="match status" value="1"/>
</dbReference>
<evidence type="ECO:0000256" key="7">
    <source>
        <dbReference type="PROSITE-ProRule" id="PRU01360"/>
    </source>
</evidence>
<dbReference type="InterPro" id="IPR039426">
    <property type="entry name" value="TonB-dep_rcpt-like"/>
</dbReference>
<dbReference type="GO" id="GO:0009279">
    <property type="term" value="C:cell outer membrane"/>
    <property type="evidence" value="ECO:0007669"/>
    <property type="project" value="UniProtKB-SubCell"/>
</dbReference>
<dbReference type="PANTHER" id="PTHR40980">
    <property type="entry name" value="PLUG DOMAIN-CONTAINING PROTEIN"/>
    <property type="match status" value="1"/>
</dbReference>
<dbReference type="PANTHER" id="PTHR40980:SF4">
    <property type="entry name" value="TONB-DEPENDENT RECEPTOR-LIKE BETA-BARREL DOMAIN-CONTAINING PROTEIN"/>
    <property type="match status" value="1"/>
</dbReference>
<keyword evidence="4 7" id="KW-0812">Transmembrane</keyword>
<evidence type="ECO:0000256" key="4">
    <source>
        <dbReference type="ARBA" id="ARBA00022692"/>
    </source>
</evidence>
<evidence type="ECO:0000256" key="6">
    <source>
        <dbReference type="ARBA" id="ARBA00023237"/>
    </source>
</evidence>
<keyword evidence="6 7" id="KW-0998">Cell outer membrane</keyword>
<evidence type="ECO:0000256" key="3">
    <source>
        <dbReference type="ARBA" id="ARBA00022452"/>
    </source>
</evidence>
<dbReference type="NCBIfam" id="TIGR01782">
    <property type="entry name" value="TonB-Xanth-Caul"/>
    <property type="match status" value="1"/>
</dbReference>
<dbReference type="AlphaFoldDB" id="A0A6N2TKB1"/>
<dbReference type="InterPro" id="IPR012910">
    <property type="entry name" value="Plug_dom"/>
</dbReference>
<dbReference type="InterPro" id="IPR010104">
    <property type="entry name" value="TonB_rcpt_bac"/>
</dbReference>
<evidence type="ECO:0000313" key="10">
    <source>
        <dbReference type="EMBL" id="VYT05349.1"/>
    </source>
</evidence>
<dbReference type="PROSITE" id="PS52016">
    <property type="entry name" value="TONB_DEPENDENT_REC_3"/>
    <property type="match status" value="1"/>
</dbReference>
<dbReference type="Gene3D" id="2.170.130.10">
    <property type="entry name" value="TonB-dependent receptor, plug domain"/>
    <property type="match status" value="1"/>
</dbReference>
<gene>
    <name evidence="10" type="primary">cirA_4</name>
    <name evidence="10" type="ORF">BILFYP9_01591</name>
</gene>